<comment type="caution">
    <text evidence="1">The sequence shown here is derived from an EMBL/GenBank/DDBJ whole genome shotgun (WGS) entry which is preliminary data.</text>
</comment>
<reference evidence="1" key="1">
    <citation type="submission" date="2021-07" db="EMBL/GenBank/DDBJ databases">
        <title>Draft genome of Mortierella alpina, strain LL118, isolated from an aspen leaf litter sample.</title>
        <authorList>
            <person name="Yang S."/>
            <person name="Vinatzer B.A."/>
        </authorList>
    </citation>
    <scope>NUCLEOTIDE SEQUENCE</scope>
    <source>
        <strain evidence="1">LL118</strain>
    </source>
</reference>
<evidence type="ECO:0000313" key="2">
    <source>
        <dbReference type="Proteomes" id="UP000717515"/>
    </source>
</evidence>
<organism evidence="1 2">
    <name type="scientific">Mortierella alpina</name>
    <name type="common">Oleaginous fungus</name>
    <name type="synonym">Mortierella renispora</name>
    <dbReference type="NCBI Taxonomy" id="64518"/>
    <lineage>
        <taxon>Eukaryota</taxon>
        <taxon>Fungi</taxon>
        <taxon>Fungi incertae sedis</taxon>
        <taxon>Mucoromycota</taxon>
        <taxon>Mortierellomycotina</taxon>
        <taxon>Mortierellomycetes</taxon>
        <taxon>Mortierellales</taxon>
        <taxon>Mortierellaceae</taxon>
        <taxon>Mortierella</taxon>
    </lineage>
</organism>
<dbReference type="EMBL" id="JAIFTL010000470">
    <property type="protein sequence ID" value="KAG9319388.1"/>
    <property type="molecule type" value="Genomic_DNA"/>
</dbReference>
<protein>
    <submittedName>
        <fullName evidence="1">Uncharacterized protein</fullName>
    </submittedName>
</protein>
<dbReference type="Proteomes" id="UP000717515">
    <property type="component" value="Unassembled WGS sequence"/>
</dbReference>
<gene>
    <name evidence="1" type="ORF">KVV02_008216</name>
</gene>
<dbReference type="AlphaFoldDB" id="A0A9P8CTT3"/>
<name>A0A9P8CTT3_MORAP</name>
<accession>A0A9P8CTT3</accession>
<proteinExistence type="predicted"/>
<evidence type="ECO:0000313" key="1">
    <source>
        <dbReference type="EMBL" id="KAG9319388.1"/>
    </source>
</evidence>
<sequence length="290" mass="31698">MRSNLSLLTLCSFVVQTTLIPLILSSVPLPSSFSSLLPAAQAARWLDQCGLAYTALFGDHRVASCMPTEALNKLLDDDGNVTAKLVNDTTSFFCTMPFCSTSAVALIEKTINQNCIEKSDDAEAFQWLYRFASLYVPFKQGICQRFEPATNGTFCITLFTESMNTYAEQHPSQKGWKIYENSTEVDSYVDQMPASMICTPCNKLMINPMIQFVTVRQLTLPADIVAWVRGLQSGIERRCGAGFVDGIGPPPPVDQTSDASSSVFLPSTSQECYHVLSIASVVALLAGLAR</sequence>